<dbReference type="Gene3D" id="3.40.1800.10">
    <property type="entry name" value="His-Me finger endonucleases"/>
    <property type="match status" value="1"/>
</dbReference>
<reference evidence="1" key="1">
    <citation type="journal article" date="2015" name="Nature">
        <title>Complex archaea that bridge the gap between prokaryotes and eukaryotes.</title>
        <authorList>
            <person name="Spang A."/>
            <person name="Saw J.H."/>
            <person name="Jorgensen S.L."/>
            <person name="Zaremba-Niedzwiedzka K."/>
            <person name="Martijn J."/>
            <person name="Lind A.E."/>
            <person name="van Eijk R."/>
            <person name="Schleper C."/>
            <person name="Guy L."/>
            <person name="Ettema T.J."/>
        </authorList>
    </citation>
    <scope>NUCLEOTIDE SEQUENCE</scope>
</reference>
<dbReference type="SUPFAM" id="SSF54060">
    <property type="entry name" value="His-Me finger endonucleases"/>
    <property type="match status" value="1"/>
</dbReference>
<organism evidence="1">
    <name type="scientific">marine sediment metagenome</name>
    <dbReference type="NCBI Taxonomy" id="412755"/>
    <lineage>
        <taxon>unclassified sequences</taxon>
        <taxon>metagenomes</taxon>
        <taxon>ecological metagenomes</taxon>
    </lineage>
</organism>
<dbReference type="InterPro" id="IPR038563">
    <property type="entry name" value="Endonuclease_7_sf"/>
</dbReference>
<proteinExistence type="predicted"/>
<gene>
    <name evidence="1" type="ORF">LCGC14_2476280</name>
</gene>
<comment type="caution">
    <text evidence="1">The sequence shown here is derived from an EMBL/GenBank/DDBJ whole genome shotgun (WGS) entry which is preliminary data.</text>
</comment>
<dbReference type="InterPro" id="IPR044925">
    <property type="entry name" value="His-Me_finger_sf"/>
</dbReference>
<evidence type="ECO:0008006" key="2">
    <source>
        <dbReference type="Google" id="ProtNLM"/>
    </source>
</evidence>
<dbReference type="AlphaFoldDB" id="A0A0F9E2Q4"/>
<dbReference type="InterPro" id="IPR004211">
    <property type="entry name" value="Endonuclease_7"/>
</dbReference>
<protein>
    <recommendedName>
        <fullName evidence="2">Recombination endonuclease VII</fullName>
    </recommendedName>
</protein>
<accession>A0A0F9E2Q4</accession>
<sequence>MEKKICSECNIEKTLDCFSFHGSTRKDGSRPLRNQCRECRSETASEWQRRNNKKSRARSRAWRMENKARCTHSARMIASPKKRFWASLYDARRKAKTKGHLPCTATLDEIKSAFTGFCFVCGVPEIECKQRLCMDHCHETGRFRGWLCGRCNRASSYLGDSPQVMRILAEYIEQSQKSYSK</sequence>
<name>A0A0F9E2Q4_9ZZZZ</name>
<dbReference type="Pfam" id="PF02945">
    <property type="entry name" value="Endonuclease_7"/>
    <property type="match status" value="1"/>
</dbReference>
<evidence type="ECO:0000313" key="1">
    <source>
        <dbReference type="EMBL" id="KKL18363.1"/>
    </source>
</evidence>
<dbReference type="EMBL" id="LAZR01038898">
    <property type="protein sequence ID" value="KKL18363.1"/>
    <property type="molecule type" value="Genomic_DNA"/>
</dbReference>